<feature type="domain" description="Squalene cyclase N-terminal" evidence="6">
    <location>
        <begin position="7"/>
        <end position="278"/>
    </location>
</feature>
<dbReference type="InterPro" id="IPR002365">
    <property type="entry name" value="Terpene_synthase_CS"/>
</dbReference>
<dbReference type="NCBIfam" id="TIGR01507">
    <property type="entry name" value="hopene_cyclase"/>
    <property type="match status" value="1"/>
</dbReference>
<dbReference type="InterPro" id="IPR032697">
    <property type="entry name" value="SQ_cyclase_N"/>
</dbReference>
<dbReference type="InterPro" id="IPR006400">
    <property type="entry name" value="Hopene-cyclase"/>
</dbReference>
<evidence type="ECO:0000259" key="6">
    <source>
        <dbReference type="Pfam" id="PF13249"/>
    </source>
</evidence>
<comment type="similarity">
    <text evidence="2">Belongs to the terpene cyclase/mutase family.</text>
</comment>
<dbReference type="EMBL" id="JXAL01000033">
    <property type="protein sequence ID" value="KIL34446.1"/>
    <property type="molecule type" value="Genomic_DNA"/>
</dbReference>
<dbReference type="NCBIfam" id="TIGR01787">
    <property type="entry name" value="squalene_cyclas"/>
    <property type="match status" value="1"/>
</dbReference>
<sequence>MGEEIGRLADQLSGLQAEDGTWRFCFENAVSTDAYMIIVLRTLEIADEPLIRRLRDRLLAAQHADGSWRVYPDEDEGNLSATVECYYSLLYSGYNRESDPPLAKAKKFILSKGGLQNISGVLTRVILAATGQYPWHPSHMIPLEFILLPSSFPISIFDFSGFARVHIVPILVLADRQFSIRTNLTPDLSELKVNRSGNAVGFFDDRIGNFAGIPRQLHADAIKRAERFMLERIEPDGTFYSYATCTILMIFALLSIGYDKRHPTISNAVQGLRSMLCRSGQQIFLQNSPSTVWDTALLSHALQEAGVPVDGQVIRASTSYILSKQHRKFGDWKIRNPKTIPGGWGFSDSNTLNPDVDDTTAALRAIKNRTAADTSYRQAWNRGLNWVLSMQNDDGGWPAFEKNTDQELLTLLPMKEAKSAAIDPSTADLTGRTLEFLGNSAGLGSRHSFIRKGTDWLTNRQEKDGSWYGRWGVCYIYGTWAALTGLTSVGVNGDNSAVRKGTRWLLTVQNADGGWGESCKSDRMMHYTPLGESTPSQTAWALDALIAVHASPVPEMNKGVQRLISLLHEENWRTAYPTGAGLPGIFYSHYHSYRYIWPLLALSHYKNKYCV</sequence>
<organism evidence="7 8">
    <name type="scientific">Cohnella kolymensis</name>
    <dbReference type="NCBI Taxonomy" id="1590652"/>
    <lineage>
        <taxon>Bacteria</taxon>
        <taxon>Bacillati</taxon>
        <taxon>Bacillota</taxon>
        <taxon>Bacilli</taxon>
        <taxon>Bacillales</taxon>
        <taxon>Paenibacillaceae</taxon>
        <taxon>Cohnella</taxon>
    </lineage>
</organism>
<gene>
    <name evidence="7" type="ORF">SD71_20570</name>
</gene>
<evidence type="ECO:0000313" key="8">
    <source>
        <dbReference type="Proteomes" id="UP000054526"/>
    </source>
</evidence>
<keyword evidence="3" id="KW-0677">Repeat</keyword>
<protein>
    <submittedName>
        <fullName evidence="7">Squalene-hopene cyclase</fullName>
    </submittedName>
</protein>
<dbReference type="InterPro" id="IPR032696">
    <property type="entry name" value="SQ_cyclase_C"/>
</dbReference>
<reference evidence="7 8" key="1">
    <citation type="submission" date="2014-12" db="EMBL/GenBank/DDBJ databases">
        <title>Draft genome sequence of Cohnella kolymensis strain B-2846.</title>
        <authorList>
            <person name="Karlyshev A.V."/>
            <person name="Kudryashova E.B."/>
        </authorList>
    </citation>
    <scope>NUCLEOTIDE SEQUENCE [LARGE SCALE GENOMIC DNA]</scope>
    <source>
        <strain evidence="7 8">VKM B-2846</strain>
    </source>
</reference>
<evidence type="ECO:0000256" key="4">
    <source>
        <dbReference type="ARBA" id="ARBA00023235"/>
    </source>
</evidence>
<dbReference type="InterPro" id="IPR008930">
    <property type="entry name" value="Terpenoid_cyclase/PrenylTrfase"/>
</dbReference>
<accession>A0ABR5A0D8</accession>
<feature type="domain" description="Squalene cyclase C-terminal" evidence="5">
    <location>
        <begin position="290"/>
        <end position="607"/>
    </location>
</feature>
<dbReference type="Pfam" id="PF13243">
    <property type="entry name" value="SQHop_cyclase_C"/>
    <property type="match status" value="1"/>
</dbReference>
<dbReference type="Proteomes" id="UP000054526">
    <property type="component" value="Unassembled WGS sequence"/>
</dbReference>
<comment type="pathway">
    <text evidence="1">Secondary metabolite biosynthesis; hopanoid biosynthesis.</text>
</comment>
<dbReference type="Gene3D" id="1.50.10.20">
    <property type="match status" value="2"/>
</dbReference>
<proteinExistence type="inferred from homology"/>
<evidence type="ECO:0000256" key="2">
    <source>
        <dbReference type="ARBA" id="ARBA00009755"/>
    </source>
</evidence>
<evidence type="ECO:0000256" key="1">
    <source>
        <dbReference type="ARBA" id="ARBA00004999"/>
    </source>
</evidence>
<comment type="caution">
    <text evidence="7">The sequence shown here is derived from an EMBL/GenBank/DDBJ whole genome shotgun (WGS) entry which is preliminary data.</text>
</comment>
<dbReference type="PANTHER" id="PTHR11764">
    <property type="entry name" value="TERPENE CYCLASE/MUTASE FAMILY MEMBER"/>
    <property type="match status" value="1"/>
</dbReference>
<dbReference type="InterPro" id="IPR018333">
    <property type="entry name" value="Squalene_cyclase"/>
</dbReference>
<dbReference type="SUPFAM" id="SSF48239">
    <property type="entry name" value="Terpenoid cyclases/Protein prenyltransferases"/>
    <property type="match status" value="2"/>
</dbReference>
<evidence type="ECO:0000256" key="3">
    <source>
        <dbReference type="ARBA" id="ARBA00022737"/>
    </source>
</evidence>
<evidence type="ECO:0000259" key="5">
    <source>
        <dbReference type="Pfam" id="PF13243"/>
    </source>
</evidence>
<dbReference type="Pfam" id="PF13249">
    <property type="entry name" value="SQHop_cyclase_N"/>
    <property type="match status" value="1"/>
</dbReference>
<dbReference type="SFLD" id="SFLDG01016">
    <property type="entry name" value="Prenyltransferase_Like_2"/>
    <property type="match status" value="1"/>
</dbReference>
<evidence type="ECO:0000313" key="7">
    <source>
        <dbReference type="EMBL" id="KIL34446.1"/>
    </source>
</evidence>
<dbReference type="PROSITE" id="PS01074">
    <property type="entry name" value="TERPENE_SYNTHASES"/>
    <property type="match status" value="1"/>
</dbReference>
<keyword evidence="8" id="KW-1185">Reference proteome</keyword>
<dbReference type="PANTHER" id="PTHR11764:SF20">
    <property type="entry name" value="LANOSTEROL SYNTHASE"/>
    <property type="match status" value="1"/>
</dbReference>
<keyword evidence="4" id="KW-0413">Isomerase</keyword>
<name>A0ABR5A0D8_9BACL</name>